<feature type="compositionally biased region" description="Polar residues" evidence="8">
    <location>
        <begin position="513"/>
        <end position="522"/>
    </location>
</feature>
<organism evidence="11 12">
    <name type="scientific">Lophium mytilinum</name>
    <dbReference type="NCBI Taxonomy" id="390894"/>
    <lineage>
        <taxon>Eukaryota</taxon>
        <taxon>Fungi</taxon>
        <taxon>Dikarya</taxon>
        <taxon>Ascomycota</taxon>
        <taxon>Pezizomycotina</taxon>
        <taxon>Dothideomycetes</taxon>
        <taxon>Pleosporomycetidae</taxon>
        <taxon>Mytilinidiales</taxon>
        <taxon>Mytilinidiaceae</taxon>
        <taxon>Lophium</taxon>
    </lineage>
</organism>
<evidence type="ECO:0000256" key="5">
    <source>
        <dbReference type="ARBA" id="ARBA00022989"/>
    </source>
</evidence>
<protein>
    <submittedName>
        <fullName evidence="11">General substrate transporter</fullName>
    </submittedName>
</protein>
<feature type="transmembrane region" description="Helical" evidence="9">
    <location>
        <begin position="428"/>
        <end position="445"/>
    </location>
</feature>
<evidence type="ECO:0000256" key="1">
    <source>
        <dbReference type="ARBA" id="ARBA00004141"/>
    </source>
</evidence>
<dbReference type="SUPFAM" id="SSF103473">
    <property type="entry name" value="MFS general substrate transporter"/>
    <property type="match status" value="1"/>
</dbReference>
<evidence type="ECO:0000313" key="11">
    <source>
        <dbReference type="EMBL" id="KAF2488545.1"/>
    </source>
</evidence>
<feature type="transmembrane region" description="Helical" evidence="9">
    <location>
        <begin position="40"/>
        <end position="62"/>
    </location>
</feature>
<feature type="transmembrane region" description="Helical" evidence="9">
    <location>
        <begin position="457"/>
        <end position="476"/>
    </location>
</feature>
<feature type="transmembrane region" description="Helical" evidence="9">
    <location>
        <begin position="201"/>
        <end position="224"/>
    </location>
</feature>
<dbReference type="PROSITE" id="PS00216">
    <property type="entry name" value="SUGAR_TRANSPORT_1"/>
    <property type="match status" value="1"/>
</dbReference>
<feature type="transmembrane region" description="Helical" evidence="9">
    <location>
        <begin position="141"/>
        <end position="161"/>
    </location>
</feature>
<sequence length="522" mass="58079">MLLRPSARIRRQAQQPPSKVIQISTEKQPRWYKDAGVRKMMFPIVIIYLTQVCTGFDATLTANLQSFKKWKLDMGKPNASELGVITAIYFIGCLCGSFPASIITDKYGRKLALGIGQFFTIVGAGFQAGSQSRGQYMGARFILGFGIAFVTNAGPALLAELAHPRIRGTLVSFFNPFWYLGSIIVAWTCFGTSHMPKTDTWAWRIPSVLQALIPCLVMTLIWWVPESPRWLVSQGRTDEAVAIITKYHGNGNPNDEVVVNQVAEIKMAIETAKEGMTWKALLTQRQNVHRLSIVVCMTLMTLWCGQNILTYYFSPILNSIGITDTTSQTGINGGLNIANLIASIIGALLAERIGRRKLWMSSFIGMIVIFVPFIALSATYATKKSKGAGYGVIVCLFLFDIMYNIACNPLLYSYPTEIMPYFMRTKGLAVKNFVGQIALIINMYVNPIALAKIGYHYYIFYLALNVVWLVLIFMFFPETKGYTLEEMSMLFDGDSSVVLGQRNGSDLEDGSVDSESVQPKKA</sequence>
<feature type="region of interest" description="Disordered" evidence="8">
    <location>
        <begin position="501"/>
        <end position="522"/>
    </location>
</feature>
<keyword evidence="4 9" id="KW-0812">Transmembrane</keyword>
<dbReference type="InterPro" id="IPR005828">
    <property type="entry name" value="MFS_sugar_transport-like"/>
</dbReference>
<dbReference type="GO" id="GO:0005351">
    <property type="term" value="F:carbohydrate:proton symporter activity"/>
    <property type="evidence" value="ECO:0007669"/>
    <property type="project" value="TreeGrafter"/>
</dbReference>
<dbReference type="PANTHER" id="PTHR48022">
    <property type="entry name" value="PLASTIDIC GLUCOSE TRANSPORTER 4"/>
    <property type="match status" value="1"/>
</dbReference>
<dbReference type="OrthoDB" id="6133115at2759"/>
<dbReference type="InterPro" id="IPR036259">
    <property type="entry name" value="MFS_trans_sf"/>
</dbReference>
<accession>A0A6A6Q8A7</accession>
<dbReference type="Gene3D" id="1.20.1250.20">
    <property type="entry name" value="MFS general substrate transporter like domains"/>
    <property type="match status" value="1"/>
</dbReference>
<dbReference type="AlphaFoldDB" id="A0A6A6Q8A7"/>
<dbReference type="Pfam" id="PF00083">
    <property type="entry name" value="Sugar_tr"/>
    <property type="match status" value="1"/>
</dbReference>
<feature type="transmembrane region" description="Helical" evidence="9">
    <location>
        <begin position="333"/>
        <end position="350"/>
    </location>
</feature>
<proteinExistence type="inferred from homology"/>
<evidence type="ECO:0000256" key="2">
    <source>
        <dbReference type="ARBA" id="ARBA00010992"/>
    </source>
</evidence>
<evidence type="ECO:0000259" key="10">
    <source>
        <dbReference type="PROSITE" id="PS50850"/>
    </source>
</evidence>
<keyword evidence="6 9" id="KW-0472">Membrane</keyword>
<feature type="domain" description="Major facilitator superfamily (MFS) profile" evidence="10">
    <location>
        <begin position="43"/>
        <end position="480"/>
    </location>
</feature>
<feature type="transmembrane region" description="Helical" evidence="9">
    <location>
        <begin position="362"/>
        <end position="381"/>
    </location>
</feature>
<evidence type="ECO:0000256" key="4">
    <source>
        <dbReference type="ARBA" id="ARBA00022692"/>
    </source>
</evidence>
<dbReference type="FunFam" id="1.20.1250.20:FF:000134">
    <property type="entry name" value="MFS sugar transporter protein"/>
    <property type="match status" value="1"/>
</dbReference>
<feature type="transmembrane region" description="Helical" evidence="9">
    <location>
        <begin position="111"/>
        <end position="129"/>
    </location>
</feature>
<dbReference type="InterPro" id="IPR020846">
    <property type="entry name" value="MFS_dom"/>
</dbReference>
<evidence type="ECO:0000313" key="12">
    <source>
        <dbReference type="Proteomes" id="UP000799750"/>
    </source>
</evidence>
<comment type="similarity">
    <text evidence="2 7">Belongs to the major facilitator superfamily. Sugar transporter (TC 2.A.1.1) family.</text>
</comment>
<dbReference type="PROSITE" id="PS50850">
    <property type="entry name" value="MFS"/>
    <property type="match status" value="1"/>
</dbReference>
<feature type="transmembrane region" description="Helical" evidence="9">
    <location>
        <begin position="173"/>
        <end position="195"/>
    </location>
</feature>
<feature type="transmembrane region" description="Helical" evidence="9">
    <location>
        <begin position="387"/>
        <end position="407"/>
    </location>
</feature>
<evidence type="ECO:0000256" key="9">
    <source>
        <dbReference type="SAM" id="Phobius"/>
    </source>
</evidence>
<dbReference type="PANTHER" id="PTHR48022:SF64">
    <property type="entry name" value="MAJOR FACILITATOR SUPERFAMILY (MFS) PROFILE DOMAIN-CONTAINING PROTEIN"/>
    <property type="match status" value="1"/>
</dbReference>
<evidence type="ECO:0000256" key="6">
    <source>
        <dbReference type="ARBA" id="ARBA00023136"/>
    </source>
</evidence>
<keyword evidence="3 7" id="KW-0813">Transport</keyword>
<keyword evidence="5 9" id="KW-1133">Transmembrane helix</keyword>
<name>A0A6A6Q8A7_9PEZI</name>
<reference evidence="11" key="1">
    <citation type="journal article" date="2020" name="Stud. Mycol.">
        <title>101 Dothideomycetes genomes: a test case for predicting lifestyles and emergence of pathogens.</title>
        <authorList>
            <person name="Haridas S."/>
            <person name="Albert R."/>
            <person name="Binder M."/>
            <person name="Bloem J."/>
            <person name="Labutti K."/>
            <person name="Salamov A."/>
            <person name="Andreopoulos B."/>
            <person name="Baker S."/>
            <person name="Barry K."/>
            <person name="Bills G."/>
            <person name="Bluhm B."/>
            <person name="Cannon C."/>
            <person name="Castanera R."/>
            <person name="Culley D."/>
            <person name="Daum C."/>
            <person name="Ezra D."/>
            <person name="Gonzalez J."/>
            <person name="Henrissat B."/>
            <person name="Kuo A."/>
            <person name="Liang C."/>
            <person name="Lipzen A."/>
            <person name="Lutzoni F."/>
            <person name="Magnuson J."/>
            <person name="Mondo S."/>
            <person name="Nolan M."/>
            <person name="Ohm R."/>
            <person name="Pangilinan J."/>
            <person name="Park H.-J."/>
            <person name="Ramirez L."/>
            <person name="Alfaro M."/>
            <person name="Sun H."/>
            <person name="Tritt A."/>
            <person name="Yoshinaga Y."/>
            <person name="Zwiers L.-H."/>
            <person name="Turgeon B."/>
            <person name="Goodwin S."/>
            <person name="Spatafora J."/>
            <person name="Crous P."/>
            <person name="Grigoriev I."/>
        </authorList>
    </citation>
    <scope>NUCLEOTIDE SEQUENCE</scope>
    <source>
        <strain evidence="11">CBS 269.34</strain>
    </source>
</reference>
<dbReference type="Proteomes" id="UP000799750">
    <property type="component" value="Unassembled WGS sequence"/>
</dbReference>
<comment type="subcellular location">
    <subcellularLocation>
        <location evidence="1">Membrane</location>
        <topology evidence="1">Multi-pass membrane protein</topology>
    </subcellularLocation>
</comment>
<dbReference type="InterPro" id="IPR003663">
    <property type="entry name" value="Sugar/inositol_transpt"/>
</dbReference>
<feature type="transmembrane region" description="Helical" evidence="9">
    <location>
        <begin position="82"/>
        <end position="104"/>
    </location>
</feature>
<feature type="transmembrane region" description="Helical" evidence="9">
    <location>
        <begin position="291"/>
        <end position="313"/>
    </location>
</feature>
<dbReference type="InterPro" id="IPR005829">
    <property type="entry name" value="Sugar_transporter_CS"/>
</dbReference>
<gene>
    <name evidence="11" type="ORF">BU16DRAFT_586804</name>
</gene>
<evidence type="ECO:0000256" key="3">
    <source>
        <dbReference type="ARBA" id="ARBA00022448"/>
    </source>
</evidence>
<dbReference type="InterPro" id="IPR050360">
    <property type="entry name" value="MFS_Sugar_Transporters"/>
</dbReference>
<evidence type="ECO:0000256" key="8">
    <source>
        <dbReference type="SAM" id="MobiDB-lite"/>
    </source>
</evidence>
<dbReference type="NCBIfam" id="TIGR00879">
    <property type="entry name" value="SP"/>
    <property type="match status" value="1"/>
</dbReference>
<dbReference type="EMBL" id="MU004202">
    <property type="protein sequence ID" value="KAF2488545.1"/>
    <property type="molecule type" value="Genomic_DNA"/>
</dbReference>
<evidence type="ECO:0000256" key="7">
    <source>
        <dbReference type="RuleBase" id="RU003346"/>
    </source>
</evidence>
<dbReference type="GO" id="GO:0016020">
    <property type="term" value="C:membrane"/>
    <property type="evidence" value="ECO:0007669"/>
    <property type="project" value="UniProtKB-SubCell"/>
</dbReference>
<keyword evidence="12" id="KW-1185">Reference proteome</keyword>